<name>A0A9N7U4E2_PLEPL</name>
<evidence type="ECO:0000313" key="2">
    <source>
        <dbReference type="EMBL" id="CAB1423822.1"/>
    </source>
</evidence>
<proteinExistence type="predicted"/>
<keyword evidence="3" id="KW-1185">Reference proteome</keyword>
<accession>A0A9N7U4E2</accession>
<reference evidence="2" key="1">
    <citation type="submission" date="2020-03" db="EMBL/GenBank/DDBJ databases">
        <authorList>
            <person name="Weist P."/>
        </authorList>
    </citation>
    <scope>NUCLEOTIDE SEQUENCE</scope>
</reference>
<dbReference type="EMBL" id="CADEAL010000683">
    <property type="protein sequence ID" value="CAB1423822.1"/>
    <property type="molecule type" value="Genomic_DNA"/>
</dbReference>
<dbReference type="AlphaFoldDB" id="A0A9N7U4E2"/>
<evidence type="ECO:0000256" key="1">
    <source>
        <dbReference type="SAM" id="MobiDB-lite"/>
    </source>
</evidence>
<feature type="compositionally biased region" description="Pro residues" evidence="1">
    <location>
        <begin position="81"/>
        <end position="96"/>
    </location>
</feature>
<organism evidence="2 3">
    <name type="scientific">Pleuronectes platessa</name>
    <name type="common">European plaice</name>
    <dbReference type="NCBI Taxonomy" id="8262"/>
    <lineage>
        <taxon>Eukaryota</taxon>
        <taxon>Metazoa</taxon>
        <taxon>Chordata</taxon>
        <taxon>Craniata</taxon>
        <taxon>Vertebrata</taxon>
        <taxon>Euteleostomi</taxon>
        <taxon>Actinopterygii</taxon>
        <taxon>Neopterygii</taxon>
        <taxon>Teleostei</taxon>
        <taxon>Neoteleostei</taxon>
        <taxon>Acanthomorphata</taxon>
        <taxon>Carangaria</taxon>
        <taxon>Pleuronectiformes</taxon>
        <taxon>Pleuronectoidei</taxon>
        <taxon>Pleuronectidae</taxon>
        <taxon>Pleuronectes</taxon>
    </lineage>
</organism>
<protein>
    <submittedName>
        <fullName evidence="2">Uncharacterized protein</fullName>
    </submittedName>
</protein>
<comment type="caution">
    <text evidence="2">The sequence shown here is derived from an EMBL/GenBank/DDBJ whole genome shotgun (WGS) entry which is preliminary data.</text>
</comment>
<evidence type="ECO:0000313" key="3">
    <source>
        <dbReference type="Proteomes" id="UP001153269"/>
    </source>
</evidence>
<feature type="region of interest" description="Disordered" evidence="1">
    <location>
        <begin position="79"/>
        <end position="111"/>
    </location>
</feature>
<gene>
    <name evidence="2" type="ORF">PLEPLA_LOCUS11743</name>
</gene>
<dbReference type="Proteomes" id="UP001153269">
    <property type="component" value="Unassembled WGS sequence"/>
</dbReference>
<sequence length="111" mass="11230">MCHGSSVCVVQSFAGRTQQPTGSEPAVAPQRCYSITAALVHPQESALSPFGTGVILGCVPPHPPPFPSSAEIWGHRCPSAVSPPPGPPPSPPPPTPVLSWCTGVNKGSGGT</sequence>